<gene>
    <name evidence="2" type="ORF">ENSA7_03970</name>
</gene>
<dbReference type="Proteomes" id="UP000238823">
    <property type="component" value="Unassembled WGS sequence"/>
</dbReference>
<feature type="coiled-coil region" evidence="1">
    <location>
        <begin position="19"/>
        <end position="53"/>
    </location>
</feature>
<evidence type="ECO:0000313" key="2">
    <source>
        <dbReference type="EMBL" id="PRQ09847.1"/>
    </source>
</evidence>
<evidence type="ECO:0000313" key="3">
    <source>
        <dbReference type="Proteomes" id="UP000238823"/>
    </source>
</evidence>
<name>A0A2S9YXP4_9BACT</name>
<dbReference type="AlphaFoldDB" id="A0A2S9YXP4"/>
<organism evidence="2 3">
    <name type="scientific">Enhygromyxa salina</name>
    <dbReference type="NCBI Taxonomy" id="215803"/>
    <lineage>
        <taxon>Bacteria</taxon>
        <taxon>Pseudomonadati</taxon>
        <taxon>Myxococcota</taxon>
        <taxon>Polyangia</taxon>
        <taxon>Nannocystales</taxon>
        <taxon>Nannocystaceae</taxon>
        <taxon>Enhygromyxa</taxon>
    </lineage>
</organism>
<dbReference type="EMBL" id="PVNL01000011">
    <property type="protein sequence ID" value="PRQ09847.1"/>
    <property type="molecule type" value="Genomic_DNA"/>
</dbReference>
<keyword evidence="1" id="KW-0175">Coiled coil</keyword>
<proteinExistence type="predicted"/>
<reference evidence="2 3" key="1">
    <citation type="submission" date="2018-03" db="EMBL/GenBank/DDBJ databases">
        <title>Draft Genome Sequences of the Obligatory Marine Myxobacteria Enhygromyxa salina SWB007.</title>
        <authorList>
            <person name="Poehlein A."/>
            <person name="Moghaddam J.A."/>
            <person name="Harms H."/>
            <person name="Alanjari M."/>
            <person name="Koenig G.M."/>
            <person name="Daniel R."/>
            <person name="Schaeberle T.F."/>
        </authorList>
    </citation>
    <scope>NUCLEOTIDE SEQUENCE [LARGE SCALE GENOMIC DNA]</scope>
    <source>
        <strain evidence="2 3">SWB007</strain>
    </source>
</reference>
<comment type="caution">
    <text evidence="2">The sequence shown here is derived from an EMBL/GenBank/DDBJ whole genome shotgun (WGS) entry which is preliminary data.</text>
</comment>
<evidence type="ECO:0000256" key="1">
    <source>
        <dbReference type="SAM" id="Coils"/>
    </source>
</evidence>
<protein>
    <submittedName>
        <fullName evidence="2">Uncharacterized protein</fullName>
    </submittedName>
</protein>
<accession>A0A2S9YXP4</accession>
<sequence>MHVAQVPLRSRGVSYRDEQQALMLEVATLERENQRLQAELAEAEQRFKGLLSGEYEQRRKTVRKSCVMCTGNLLPVAIVAGHDVRNPLPLKMSTLRFGSPEGGFTASAPVRSYACGTCGYIHNFIDMDLGDLGGTLGEVG</sequence>